<proteinExistence type="predicted"/>
<dbReference type="RefSeq" id="WP_058497511.1">
    <property type="nucleotide sequence ID" value="NZ_CAAAHW010000009.1"/>
</dbReference>
<evidence type="ECO:0000313" key="3">
    <source>
        <dbReference type="Proteomes" id="UP000054691"/>
    </source>
</evidence>
<sequence>MFDLSLANTKVIDGFITSYNNLNPVEKYFFPKEIKRLIKQYTAAENKIYGALHLINSIINSSSNYSCINNFKTSSLYKTCQLLKSNQLLSDEAILIILNHTLPQRLFSAVRILDEHDLFKNENERQKNFFAVAQHQTAPDRVCRALIILDNNHLLNNTYRRAVAQHPTDPTSVALALKKMTLLGLLNGVEAETNLEVVAKHPDPASIILGIDMLDASDTEIQDKFNIITHSKAIFAAAVSLQDLRKEKIPLTGIKELLIESEIPGKIITQVIEHQRNVELNPNKFFSIKNSTHENNNLLNFTNVDAKVVL</sequence>
<gene>
    <name evidence="1" type="ORF">Lgra_0287</name>
    <name evidence="2" type="ORF">NCTC12388_01766</name>
</gene>
<dbReference type="EMBL" id="LNYE01000003">
    <property type="protein sequence ID" value="KTD15621.1"/>
    <property type="molecule type" value="Genomic_DNA"/>
</dbReference>
<reference evidence="1 3" key="1">
    <citation type="submission" date="2015-11" db="EMBL/GenBank/DDBJ databases">
        <title>Genomic analysis of 38 Legionella species identifies large and diverse effector repertoires.</title>
        <authorList>
            <person name="Burstein D."/>
            <person name="Amaro F."/>
            <person name="Zusman T."/>
            <person name="Lifshitz Z."/>
            <person name="Cohen O."/>
            <person name="Gilbert J.A."/>
            <person name="Pupko T."/>
            <person name="Shuman H.A."/>
            <person name="Segal G."/>
        </authorList>
    </citation>
    <scope>NUCLEOTIDE SEQUENCE [LARGE SCALE GENOMIC DNA]</scope>
    <source>
        <strain evidence="1 3">Lyon 8420412</strain>
    </source>
</reference>
<dbReference type="AlphaFoldDB" id="A0A378JC04"/>
<keyword evidence="3" id="KW-1185">Reference proteome</keyword>
<dbReference type="EMBL" id="UGOB01000001">
    <property type="protein sequence ID" value="STX44959.1"/>
    <property type="molecule type" value="Genomic_DNA"/>
</dbReference>
<name>A0A378JC04_9GAMM</name>
<dbReference type="STRING" id="45066.Lgra_0287"/>
<dbReference type="Proteomes" id="UP000054691">
    <property type="component" value="Unassembled WGS sequence"/>
</dbReference>
<protein>
    <submittedName>
        <fullName evidence="2">Uncharacterized protein</fullName>
    </submittedName>
</protein>
<evidence type="ECO:0000313" key="1">
    <source>
        <dbReference type="EMBL" id="KTD15621.1"/>
    </source>
</evidence>
<reference evidence="2 4" key="2">
    <citation type="submission" date="2018-06" db="EMBL/GenBank/DDBJ databases">
        <authorList>
            <consortium name="Pathogen Informatics"/>
            <person name="Doyle S."/>
        </authorList>
    </citation>
    <scope>NUCLEOTIDE SEQUENCE [LARGE SCALE GENOMIC DNA]</scope>
    <source>
        <strain evidence="2 4">NCTC12388</strain>
    </source>
</reference>
<evidence type="ECO:0000313" key="4">
    <source>
        <dbReference type="Proteomes" id="UP000254476"/>
    </source>
</evidence>
<accession>A0A378JC04</accession>
<organism evidence="2 4">
    <name type="scientific">Legionella gratiana</name>
    <dbReference type="NCBI Taxonomy" id="45066"/>
    <lineage>
        <taxon>Bacteria</taxon>
        <taxon>Pseudomonadati</taxon>
        <taxon>Pseudomonadota</taxon>
        <taxon>Gammaproteobacteria</taxon>
        <taxon>Legionellales</taxon>
        <taxon>Legionellaceae</taxon>
        <taxon>Legionella</taxon>
    </lineage>
</organism>
<evidence type="ECO:0000313" key="2">
    <source>
        <dbReference type="EMBL" id="STX44959.1"/>
    </source>
</evidence>
<dbReference type="Proteomes" id="UP000254476">
    <property type="component" value="Unassembled WGS sequence"/>
</dbReference>